<dbReference type="InterPro" id="IPR051423">
    <property type="entry name" value="CD225/Dispanin"/>
</dbReference>
<dbReference type="Pfam" id="PF04505">
    <property type="entry name" value="CD225"/>
    <property type="match status" value="1"/>
</dbReference>
<evidence type="ECO:0008006" key="8">
    <source>
        <dbReference type="Google" id="ProtNLM"/>
    </source>
</evidence>
<dbReference type="PANTHER" id="PTHR14948">
    <property type="entry name" value="NG5"/>
    <property type="match status" value="1"/>
</dbReference>
<dbReference type="GO" id="GO:0016020">
    <property type="term" value="C:membrane"/>
    <property type="evidence" value="ECO:0007669"/>
    <property type="project" value="UniProtKB-SubCell"/>
</dbReference>
<keyword evidence="3 6" id="KW-1133">Transmembrane helix</keyword>
<evidence type="ECO:0000256" key="6">
    <source>
        <dbReference type="SAM" id="Phobius"/>
    </source>
</evidence>
<evidence type="ECO:0000256" key="2">
    <source>
        <dbReference type="ARBA" id="ARBA00022692"/>
    </source>
</evidence>
<sequence length="117" mass="11898">MDSGVLTPEEFEAQKANLLAGGSGPVPSPVAPSEPGGPMPPNYMVQAILATLFCCMPVGIVAIIKSSAVATAYNSQGYQAALTASEEAKKWVNIAVLGAFLVGALYFLLGLGGVLSL</sequence>
<feature type="transmembrane region" description="Helical" evidence="6">
    <location>
        <begin position="91"/>
        <end position="115"/>
    </location>
</feature>
<accession>Q2I6M2</accession>
<evidence type="ECO:0000256" key="1">
    <source>
        <dbReference type="ARBA" id="ARBA00004370"/>
    </source>
</evidence>
<evidence type="ECO:0000313" key="7">
    <source>
        <dbReference type="EMBL" id="ABB84832.1"/>
    </source>
</evidence>
<name>Q2I6M2_9DELT</name>
<keyword evidence="2 6" id="KW-0812">Transmembrane</keyword>
<evidence type="ECO:0000256" key="5">
    <source>
        <dbReference type="SAM" id="MobiDB-lite"/>
    </source>
</evidence>
<dbReference type="EMBL" id="DQ267495">
    <property type="protein sequence ID" value="ABB84832.1"/>
    <property type="molecule type" value="Genomic_DNA"/>
</dbReference>
<protein>
    <recommendedName>
        <fullName evidence="8">Interferon-induced transmembrane protein</fullName>
    </recommendedName>
</protein>
<dbReference type="AlphaFoldDB" id="Q2I6M2"/>
<organism evidence="7">
    <name type="scientific">uncultured delta proteobacterium DeepAnt-1F12</name>
    <dbReference type="NCBI Taxonomy" id="357894"/>
    <lineage>
        <taxon>Bacteria</taxon>
        <taxon>Deltaproteobacteria</taxon>
        <taxon>environmental samples</taxon>
    </lineage>
</organism>
<evidence type="ECO:0000256" key="4">
    <source>
        <dbReference type="ARBA" id="ARBA00023136"/>
    </source>
</evidence>
<dbReference type="PANTHER" id="PTHR14948:SF25">
    <property type="entry name" value="DUF4190 DOMAIN-CONTAINING PROTEIN"/>
    <property type="match status" value="1"/>
</dbReference>
<reference evidence="7" key="1">
    <citation type="journal article" date="2006" name="Microbiology">
        <title>Metagenomic analysis of mesopelagic Antarctic plankton reveals a novel deltaproteobacterial group.</title>
        <authorList>
            <person name="Moreira D."/>
            <person name="Rodriguez-Valera F."/>
            <person name="Lopez-Garcia P."/>
        </authorList>
    </citation>
    <scope>NUCLEOTIDE SEQUENCE</scope>
</reference>
<feature type="region of interest" description="Disordered" evidence="5">
    <location>
        <begin position="18"/>
        <end position="37"/>
    </location>
</feature>
<comment type="subcellular location">
    <subcellularLocation>
        <location evidence="1">Membrane</location>
    </subcellularLocation>
</comment>
<feature type="compositionally biased region" description="Pro residues" evidence="5">
    <location>
        <begin position="26"/>
        <end position="37"/>
    </location>
</feature>
<proteinExistence type="predicted"/>
<feature type="transmembrane region" description="Helical" evidence="6">
    <location>
        <begin position="43"/>
        <end position="64"/>
    </location>
</feature>
<dbReference type="InterPro" id="IPR007593">
    <property type="entry name" value="CD225/Dispanin_fam"/>
</dbReference>
<keyword evidence="4 6" id="KW-0472">Membrane</keyword>
<evidence type="ECO:0000256" key="3">
    <source>
        <dbReference type="ARBA" id="ARBA00022989"/>
    </source>
</evidence>